<dbReference type="Proteomes" id="UP001642464">
    <property type="component" value="Unassembled WGS sequence"/>
</dbReference>
<evidence type="ECO:0000256" key="4">
    <source>
        <dbReference type="SAM" id="Coils"/>
    </source>
</evidence>
<organism evidence="6 7">
    <name type="scientific">Durusdinium trenchii</name>
    <dbReference type="NCBI Taxonomy" id="1381693"/>
    <lineage>
        <taxon>Eukaryota</taxon>
        <taxon>Sar</taxon>
        <taxon>Alveolata</taxon>
        <taxon>Dinophyceae</taxon>
        <taxon>Suessiales</taxon>
        <taxon>Symbiodiniaceae</taxon>
        <taxon>Durusdinium</taxon>
    </lineage>
</organism>
<sequence>SKAAARSQPAKKPQVSETLDQAAKLKATVGRLEQRRDFIEKKMMNELKQAKAKNQRGDKKGALAHLRRKKLYEKEVEKINNGMLNLEQQVMAIESSSVTVDIVNAMKTGKSAMQQVTAGLDPDAVADLQDDIADLSARQNEIDDVLAAPIGLDDQGELEDELAELEAAELEEGLDALPAVPTQADETPIEKLPAAPTHTPAIAQEEDDDAALRELEAEMAA</sequence>
<dbReference type="PANTHER" id="PTHR22761">
    <property type="entry name" value="CHARGED MULTIVESICULAR BODY PROTEIN"/>
    <property type="match status" value="1"/>
</dbReference>
<gene>
    <name evidence="6" type="ORF">SCF082_LOCUS31682</name>
</gene>
<evidence type="ECO:0000256" key="3">
    <source>
        <dbReference type="ARBA" id="ARBA00022753"/>
    </source>
</evidence>
<comment type="subcellular location">
    <subcellularLocation>
        <location evidence="1">Endosome</location>
    </subcellularLocation>
</comment>
<comment type="similarity">
    <text evidence="2">Belongs to the SNF7 family.</text>
</comment>
<protein>
    <submittedName>
        <fullName evidence="6">Vacuolar-sorting protein snf7 (Vacuolar protein-sorting-associated protein 32)</fullName>
    </submittedName>
</protein>
<accession>A0ABP0NAV9</accession>
<name>A0ABP0NAV9_9DINO</name>
<reference evidence="6 7" key="1">
    <citation type="submission" date="2024-02" db="EMBL/GenBank/DDBJ databases">
        <authorList>
            <person name="Chen Y."/>
            <person name="Shah S."/>
            <person name="Dougan E. K."/>
            <person name="Thang M."/>
            <person name="Chan C."/>
        </authorList>
    </citation>
    <scope>NUCLEOTIDE SEQUENCE [LARGE SCALE GENOMIC DNA]</scope>
</reference>
<evidence type="ECO:0000256" key="5">
    <source>
        <dbReference type="SAM" id="MobiDB-lite"/>
    </source>
</evidence>
<evidence type="ECO:0000256" key="1">
    <source>
        <dbReference type="ARBA" id="ARBA00004177"/>
    </source>
</evidence>
<feature type="non-terminal residue" evidence="6">
    <location>
        <position position="1"/>
    </location>
</feature>
<evidence type="ECO:0000313" key="6">
    <source>
        <dbReference type="EMBL" id="CAK9060002.1"/>
    </source>
</evidence>
<evidence type="ECO:0000313" key="7">
    <source>
        <dbReference type="Proteomes" id="UP001642464"/>
    </source>
</evidence>
<dbReference type="Gene3D" id="1.10.287.1060">
    <property type="entry name" value="ESAT-6-like"/>
    <property type="match status" value="1"/>
</dbReference>
<feature type="coiled-coil region" evidence="4">
    <location>
        <begin position="15"/>
        <end position="89"/>
    </location>
</feature>
<dbReference type="InterPro" id="IPR005024">
    <property type="entry name" value="Snf7_fam"/>
</dbReference>
<keyword evidence="3" id="KW-0967">Endosome</keyword>
<keyword evidence="7" id="KW-1185">Reference proteome</keyword>
<evidence type="ECO:0000256" key="2">
    <source>
        <dbReference type="ARBA" id="ARBA00006190"/>
    </source>
</evidence>
<feature type="region of interest" description="Disordered" evidence="5">
    <location>
        <begin position="173"/>
        <end position="204"/>
    </location>
</feature>
<dbReference type="Pfam" id="PF03357">
    <property type="entry name" value="Snf7"/>
    <property type="match status" value="1"/>
</dbReference>
<dbReference type="EMBL" id="CAXAMM010026996">
    <property type="protein sequence ID" value="CAK9060002.1"/>
    <property type="molecule type" value="Genomic_DNA"/>
</dbReference>
<keyword evidence="4" id="KW-0175">Coiled coil</keyword>
<dbReference type="PANTHER" id="PTHR22761:SF10">
    <property type="entry name" value="GH13992P"/>
    <property type="match status" value="1"/>
</dbReference>
<proteinExistence type="inferred from homology"/>
<comment type="caution">
    <text evidence="6">The sequence shown here is derived from an EMBL/GenBank/DDBJ whole genome shotgun (WGS) entry which is preliminary data.</text>
</comment>